<dbReference type="UniPathway" id="UPA00077">
    <property type="reaction ID" value="UER00158"/>
</dbReference>
<dbReference type="InterPro" id="IPR012259">
    <property type="entry name" value="DHFR"/>
</dbReference>
<dbReference type="GO" id="GO:0046654">
    <property type="term" value="P:tetrahydrofolate biosynthetic process"/>
    <property type="evidence" value="ECO:0007669"/>
    <property type="project" value="UniProtKB-UniPathway"/>
</dbReference>
<dbReference type="PROSITE" id="PS51330">
    <property type="entry name" value="DHFR_2"/>
    <property type="match status" value="1"/>
</dbReference>
<keyword evidence="5 8" id="KW-0521">NADP</keyword>
<dbReference type="Proteomes" id="UP000479114">
    <property type="component" value="Chromosome"/>
</dbReference>
<dbReference type="PIRSF" id="PIRSF000194">
    <property type="entry name" value="DHFR"/>
    <property type="match status" value="1"/>
</dbReference>
<dbReference type="PANTHER" id="PTHR48069:SF3">
    <property type="entry name" value="DIHYDROFOLATE REDUCTASE"/>
    <property type="match status" value="1"/>
</dbReference>
<reference evidence="11 12" key="1">
    <citation type="submission" date="2020-02" db="EMBL/GenBank/DDBJ databases">
        <title>Paenibacillus sp. nov., isolated from rhizosphere soil of tomato.</title>
        <authorList>
            <person name="Weon H.-Y."/>
            <person name="Lee S.A."/>
        </authorList>
    </citation>
    <scope>NUCLEOTIDE SEQUENCE [LARGE SCALE GENOMIC DNA]</scope>
    <source>
        <strain evidence="11 12">14171R-81</strain>
    </source>
</reference>
<evidence type="ECO:0000256" key="3">
    <source>
        <dbReference type="ARBA" id="ARBA00012856"/>
    </source>
</evidence>
<dbReference type="GO" id="GO:0070401">
    <property type="term" value="F:NADP+ binding"/>
    <property type="evidence" value="ECO:0007669"/>
    <property type="project" value="UniProtKB-ARBA"/>
</dbReference>
<organism evidence="11 12">
    <name type="scientific">Paenibacillus rhizovicinus</name>
    <dbReference type="NCBI Taxonomy" id="2704463"/>
    <lineage>
        <taxon>Bacteria</taxon>
        <taxon>Bacillati</taxon>
        <taxon>Bacillota</taxon>
        <taxon>Bacilli</taxon>
        <taxon>Bacillales</taxon>
        <taxon>Paenibacillaceae</taxon>
        <taxon>Paenibacillus</taxon>
    </lineage>
</organism>
<evidence type="ECO:0000313" key="11">
    <source>
        <dbReference type="EMBL" id="QHW34536.1"/>
    </source>
</evidence>
<evidence type="ECO:0000256" key="2">
    <source>
        <dbReference type="ARBA" id="ARBA00009539"/>
    </source>
</evidence>
<evidence type="ECO:0000256" key="1">
    <source>
        <dbReference type="ARBA" id="ARBA00004903"/>
    </source>
</evidence>
<dbReference type="PRINTS" id="PR00070">
    <property type="entry name" value="DHFR"/>
</dbReference>
<evidence type="ECO:0000313" key="12">
    <source>
        <dbReference type="Proteomes" id="UP000479114"/>
    </source>
</evidence>
<evidence type="ECO:0000256" key="6">
    <source>
        <dbReference type="ARBA" id="ARBA00023002"/>
    </source>
</evidence>
<proteinExistence type="inferred from homology"/>
<dbReference type="SUPFAM" id="SSF53597">
    <property type="entry name" value="Dihydrofolate reductase-like"/>
    <property type="match status" value="1"/>
</dbReference>
<dbReference type="InterPro" id="IPR001796">
    <property type="entry name" value="DHFR_dom"/>
</dbReference>
<dbReference type="GO" id="GO:0005829">
    <property type="term" value="C:cytosol"/>
    <property type="evidence" value="ECO:0007669"/>
    <property type="project" value="TreeGrafter"/>
</dbReference>
<feature type="domain" description="DHFR" evidence="10">
    <location>
        <begin position="2"/>
        <end position="160"/>
    </location>
</feature>
<dbReference type="KEGG" id="prz:GZH47_29580"/>
<dbReference type="EMBL" id="CP048286">
    <property type="protein sequence ID" value="QHW34536.1"/>
    <property type="molecule type" value="Genomic_DNA"/>
</dbReference>
<evidence type="ECO:0000256" key="4">
    <source>
        <dbReference type="ARBA" id="ARBA00022563"/>
    </source>
</evidence>
<keyword evidence="12" id="KW-1185">Reference proteome</keyword>
<evidence type="ECO:0000259" key="10">
    <source>
        <dbReference type="PROSITE" id="PS51330"/>
    </source>
</evidence>
<keyword evidence="6 8" id="KW-0560">Oxidoreductase</keyword>
<accession>A0A6C0P802</accession>
<keyword evidence="4 8" id="KW-0554">One-carbon metabolism</keyword>
<comment type="similarity">
    <text evidence="2 8 9">Belongs to the dihydrofolate reductase family.</text>
</comment>
<dbReference type="GO" id="GO:0046452">
    <property type="term" value="P:dihydrofolate metabolic process"/>
    <property type="evidence" value="ECO:0007669"/>
    <property type="project" value="TreeGrafter"/>
</dbReference>
<dbReference type="FunFam" id="3.40.430.10:FF:000001">
    <property type="entry name" value="Dihydrofolate reductase"/>
    <property type="match status" value="1"/>
</dbReference>
<protein>
    <recommendedName>
        <fullName evidence="3 8">Dihydrofolate reductase</fullName>
        <ecNumber evidence="3 8">1.5.1.3</ecNumber>
    </recommendedName>
</protein>
<sequence>MKITMIAAMAEDRVIGVNNEMPWHLPAEMAHFRRSTTGKTIVMGRKTLESFGGALKNRRNVVLTRSEAYRPDGAETVHSVEEAMTRFGGEEELMIIGGAQVYSQFLPYADKLLLTEVHAAFEGDARFPVVDESEWQAVNREFHAKDEKNAYDFTIITYIRVQRQDESRV</sequence>
<dbReference type="PANTHER" id="PTHR48069">
    <property type="entry name" value="DIHYDROFOLATE REDUCTASE"/>
    <property type="match status" value="1"/>
</dbReference>
<evidence type="ECO:0000256" key="8">
    <source>
        <dbReference type="PIRNR" id="PIRNR000194"/>
    </source>
</evidence>
<dbReference type="PROSITE" id="PS00075">
    <property type="entry name" value="DHFR_1"/>
    <property type="match status" value="1"/>
</dbReference>
<comment type="pathway">
    <text evidence="1 8">Cofactor biosynthesis; tetrahydrofolate biosynthesis; 5,6,7,8-tetrahydrofolate from 7,8-dihydrofolate: step 1/1.</text>
</comment>
<dbReference type="GO" id="GO:0004146">
    <property type="term" value="F:dihydrofolate reductase activity"/>
    <property type="evidence" value="ECO:0007669"/>
    <property type="project" value="UniProtKB-EC"/>
</dbReference>
<evidence type="ECO:0000256" key="7">
    <source>
        <dbReference type="ARBA" id="ARBA00025067"/>
    </source>
</evidence>
<dbReference type="Gene3D" id="3.40.430.10">
    <property type="entry name" value="Dihydrofolate Reductase, subunit A"/>
    <property type="match status" value="1"/>
</dbReference>
<dbReference type="AlphaFoldDB" id="A0A6C0P802"/>
<evidence type="ECO:0000256" key="9">
    <source>
        <dbReference type="RuleBase" id="RU004474"/>
    </source>
</evidence>
<dbReference type="InterPro" id="IPR017925">
    <property type="entry name" value="DHFR_CS"/>
</dbReference>
<comment type="catalytic activity">
    <reaction evidence="8">
        <text>(6S)-5,6,7,8-tetrahydrofolate + NADP(+) = 7,8-dihydrofolate + NADPH + H(+)</text>
        <dbReference type="Rhea" id="RHEA:15009"/>
        <dbReference type="ChEBI" id="CHEBI:15378"/>
        <dbReference type="ChEBI" id="CHEBI:57451"/>
        <dbReference type="ChEBI" id="CHEBI:57453"/>
        <dbReference type="ChEBI" id="CHEBI:57783"/>
        <dbReference type="ChEBI" id="CHEBI:58349"/>
        <dbReference type="EC" id="1.5.1.3"/>
    </reaction>
</comment>
<gene>
    <name evidence="11" type="ORF">GZH47_29580</name>
</gene>
<dbReference type="RefSeq" id="WP_162644682.1">
    <property type="nucleotide sequence ID" value="NZ_CP048286.1"/>
</dbReference>
<comment type="function">
    <text evidence="7 8">Key enzyme in folate metabolism. Catalyzes an essential reaction for de novo glycine and purine synthesis, and for DNA precursor synthesis.</text>
</comment>
<dbReference type="GO" id="GO:0006730">
    <property type="term" value="P:one-carbon metabolic process"/>
    <property type="evidence" value="ECO:0007669"/>
    <property type="project" value="UniProtKB-KW"/>
</dbReference>
<dbReference type="GO" id="GO:0046655">
    <property type="term" value="P:folic acid metabolic process"/>
    <property type="evidence" value="ECO:0007669"/>
    <property type="project" value="TreeGrafter"/>
</dbReference>
<dbReference type="InterPro" id="IPR024072">
    <property type="entry name" value="DHFR-like_dom_sf"/>
</dbReference>
<dbReference type="CDD" id="cd00209">
    <property type="entry name" value="DHFR"/>
    <property type="match status" value="1"/>
</dbReference>
<name>A0A6C0P802_9BACL</name>
<evidence type="ECO:0000256" key="5">
    <source>
        <dbReference type="ARBA" id="ARBA00022857"/>
    </source>
</evidence>
<dbReference type="EC" id="1.5.1.3" evidence="3 8"/>
<dbReference type="Pfam" id="PF00186">
    <property type="entry name" value="DHFR_1"/>
    <property type="match status" value="1"/>
</dbReference>